<evidence type="ECO:0000313" key="15">
    <source>
        <dbReference type="EMBL" id="KAH0520309.1"/>
    </source>
</evidence>
<protein>
    <recommendedName>
        <fullName evidence="12">Leucine-rich repeat-containing protein 61</fullName>
    </recommendedName>
</protein>
<proteinExistence type="inferred from homology"/>
<dbReference type="InterPro" id="IPR036051">
    <property type="entry name" value="KRAB_dom_sf"/>
</dbReference>
<dbReference type="SUPFAM" id="SSF57567">
    <property type="entry name" value="Serine protease inhibitors"/>
    <property type="match status" value="5"/>
</dbReference>
<dbReference type="EMBL" id="JAATJU010001099">
    <property type="protein sequence ID" value="KAH0520309.1"/>
    <property type="molecule type" value="Genomic_DNA"/>
</dbReference>
<evidence type="ECO:0000256" key="12">
    <source>
        <dbReference type="ARBA" id="ARBA00071428"/>
    </source>
</evidence>
<dbReference type="Gene3D" id="3.80.10.10">
    <property type="entry name" value="Ribonuclease Inhibitor"/>
    <property type="match status" value="1"/>
</dbReference>
<dbReference type="FunFam" id="2.20.100.10:FF:000093">
    <property type="entry name" value="SCO-spondin-like isoform 1"/>
    <property type="match status" value="1"/>
</dbReference>
<name>A0A8J6H1W3_MICOH</name>
<feature type="transmembrane region" description="Helical" evidence="13">
    <location>
        <begin position="1566"/>
        <end position="1588"/>
    </location>
</feature>
<dbReference type="InterPro" id="IPR008389">
    <property type="entry name" value="ATPase_V0-cplx_e1/e2_su"/>
</dbReference>
<keyword evidence="11" id="KW-1015">Disulfide bond</keyword>
<dbReference type="InterPro" id="IPR000884">
    <property type="entry name" value="TSP1_rpt"/>
</dbReference>
<dbReference type="InterPro" id="IPR001909">
    <property type="entry name" value="KRAB"/>
</dbReference>
<dbReference type="PRINTS" id="PR01705">
    <property type="entry name" value="TSP1REPEAT"/>
</dbReference>
<comment type="subcellular location">
    <subcellularLocation>
        <location evidence="1">Membrane</location>
        <topology evidence="1">Multi-pass membrane protein</topology>
    </subcellularLocation>
</comment>
<evidence type="ECO:0000259" key="14">
    <source>
        <dbReference type="PROSITE" id="PS50805"/>
    </source>
</evidence>
<dbReference type="SMART" id="SM00349">
    <property type="entry name" value="KRAB"/>
    <property type="match status" value="1"/>
</dbReference>
<keyword evidence="7" id="KW-0375">Hydrogen ion transport</keyword>
<dbReference type="FunFam" id="2.10.25.10:FF:000217">
    <property type="entry name" value="SCO-spondin"/>
    <property type="match status" value="3"/>
</dbReference>
<dbReference type="Pfam" id="PF00090">
    <property type="entry name" value="TSP_1"/>
    <property type="match status" value="8"/>
</dbReference>
<dbReference type="SUPFAM" id="SSF52058">
    <property type="entry name" value="L domain-like"/>
    <property type="match status" value="1"/>
</dbReference>
<dbReference type="PANTHER" id="PTHR12263:SF2">
    <property type="entry name" value="V-TYPE PROTON ATPASE SUBUNIT E 2"/>
    <property type="match status" value="1"/>
</dbReference>
<evidence type="ECO:0000256" key="10">
    <source>
        <dbReference type="ARBA" id="ARBA00023136"/>
    </source>
</evidence>
<dbReference type="GO" id="GO:0006355">
    <property type="term" value="P:regulation of DNA-templated transcription"/>
    <property type="evidence" value="ECO:0007669"/>
    <property type="project" value="InterPro"/>
</dbReference>
<comment type="similarity">
    <text evidence="2">Belongs to the V-ATPase e1/e2 subunit family.</text>
</comment>
<dbReference type="CDD" id="cd07765">
    <property type="entry name" value="KRAB_A-box"/>
    <property type="match status" value="1"/>
</dbReference>
<dbReference type="Pfam" id="PF01826">
    <property type="entry name" value="TIL"/>
    <property type="match status" value="4"/>
</dbReference>
<dbReference type="Pfam" id="PF01352">
    <property type="entry name" value="KRAB"/>
    <property type="match status" value="1"/>
</dbReference>
<keyword evidence="4" id="KW-0433">Leucine-rich repeat</keyword>
<dbReference type="InterPro" id="IPR036084">
    <property type="entry name" value="Ser_inhib-like_sf"/>
</dbReference>
<dbReference type="CDD" id="cd19941">
    <property type="entry name" value="TIL"/>
    <property type="match status" value="5"/>
</dbReference>
<dbReference type="Gene3D" id="6.10.140.140">
    <property type="match status" value="1"/>
</dbReference>
<sequence>MPPIGPGAEWSSWTPCSVPCGGGYRNRTQGSGPHSPVEFSTCSPQPCTGPVPGVCPKGQQWLGCAQGPASCAHLSSPREINQTCQPGCYCLPGMLLLHPKPFRTVPSSAVPSEAGNWSPWGPWSGCSRSCGGGLRSRTRACDQPPPQGLGDFCEGPQAQGEACQAHPCPVTNCSTIEGAEYSPCGPPCPRSCDDLVTVEGARSSYPVGSPVLTPARTCPLAVHACQAQQAASLAAGVPRVNSPRMDCVCSPLTVTATFSLGPWVSSIFLVLPRPPSSPSSQLSCISAWFCISTRGTQAQATGIPENQSRSVGSTLSSWESLEPGEVLTGPCDNCTCVAGILRCHKVPSCPGPGMWSSWGPWEKCSVSCGGGEQLRSRHCAQPPCPGLARQSRTCHNQVCRETGCPVGRLYRECQPSNGCPFSCAHIMGQVACFSENCEEGCHCPEGTFLHRLECVQECPCVLTALLLQDLGMASTAPGTYPALLGGEGQPLAPGDELYPGQMLQTVCGNCSCVHGKLSCSMEECSRVNDSLGPWSPWSPCSRPCGGLGTRTRTRQCVPPTLVPGGLSCHGPLQDLEYCFSPECPGGWGPWSPWSPCSRSCTDPVQPTLRSRTRLCLGNCTVGDSLQERPCNLPSCTALPLCPGPGCGSGNCSWTSWALWEPCSRSCGVGQQRRLRAYHPPGPGGYWCPDILTAYQERRFCNLHACPEEGCPAGMEIVSCANRCPHSCSDLQEGVACKEDQACQPGCRCPEGFLEQDGGCVPVGQCECTDAQGRSWAPGSQHQNACNNCSCSWALECQKEHSQSQSCPEAPCPPLCLHEAHPRALGDSWLQGECQQCAWGLDVVVFLVPLLCLLWRWKPEECIWSDWSSWTRCSCKVPVQQRYRHQGPAPGRTVGGAPCTRLEGHFRPCTIGNCSEDSCQPPFEFQPCGSPCAGLCATHLSHQLCQDLPPCQPGCYCPKGLLEQAGSCILPEQCNCWHTSEEGAGVTLAPGDHLQLGCKECECLSGELQCSSQGCEGLLPLTGWSEWSPCGPCLPQSALAPASKTALEGHWRLNTSGLPPTSVTLLASEQYRHRLCLDPETGRPWAGDPALCTVPLSQQRLCPDPGACNGESCEARDTVFTLGCANQCPRSCADLWDSVQCLQGPCSPGCRCPPDQLVQDGHCVPISSCRCGLPSANGSWELAPMQVVQLDCRNWYAAILSNQAKVFGTCINGSLVCPYLECPVLGPWSAWSKCSAACGGGTMVRHRSCEKRPEGAPCQTLDMQQWQECNLQACPECPPGQVLSTCATCPSLCSHLQPGTICVQEPCQLGCSCPGEQLSLPWGLTLPLEEQARELPPGTVLTRNCTHWPLNHGFFLCLEATPSPPEEKPASCQLLTELRNLTKGPCHLDQVEVSYCSGHCKSSTDVMTEVSVTFDDITLNLLREEWMLPSPPLKDFSASDKLTEPPDSEQLKESRALEELPAAFEDMVVYFTREEWGLLDRQQKELYRDVMRMNYELLASLGAAPALAVMSAGLCYLVIRTVEDEDMGSYANAGPLLSSILSEQESPPLDPPSHQSIAHPAMTAHSFALPVIIFTTFWGLIGIAGPWFVPKGPNRGVIITMLVATAVCCYLFWLIAILAQLNPLFGPQLKNETIWLQVQAHCDFEHEKVATMNQGGFPGGAQTKDLWSRLREQLGFCKELSALEYCLRQGQAILIVSVMEPHGEKPGEAEVLSITPQLLKSRSGEFALDSILLLKLRGLGLVDLGCLGECLSLEWLDLSGNALTHLGPLASLRQLAVLNVSNNRLTGLEPLAACENLQSLNVAGNLLAAPGQLQCLAGLQGLEHLRLRDPLARLSNPLCASPSYWAVVRELLPGLRVIDGERVSGKGSELYQLCRDLDSSLRPSSSPGPRAIEAQPWVEPGYWESWPMRSSSILEEACRQFQDTLQECLDLDRQASDILAQAQQALNPAETASSFDF</sequence>
<dbReference type="PROSITE" id="PS51450">
    <property type="entry name" value="LRR"/>
    <property type="match status" value="2"/>
</dbReference>
<accession>A0A8J6H1W3</accession>
<evidence type="ECO:0000256" key="1">
    <source>
        <dbReference type="ARBA" id="ARBA00004141"/>
    </source>
</evidence>
<feature type="domain" description="KRAB" evidence="14">
    <location>
        <begin position="1461"/>
        <end position="1559"/>
    </location>
</feature>
<keyword evidence="10 13" id="KW-0472">Membrane</keyword>
<feature type="transmembrane region" description="Helical" evidence="13">
    <location>
        <begin position="1595"/>
        <end position="1618"/>
    </location>
</feature>
<keyword evidence="9" id="KW-0406">Ion transport</keyword>
<evidence type="ECO:0000256" key="3">
    <source>
        <dbReference type="ARBA" id="ARBA00022448"/>
    </source>
</evidence>
<evidence type="ECO:0000256" key="4">
    <source>
        <dbReference type="ARBA" id="ARBA00022614"/>
    </source>
</evidence>
<evidence type="ECO:0000256" key="6">
    <source>
        <dbReference type="ARBA" id="ARBA00022737"/>
    </source>
</evidence>
<dbReference type="PROSITE" id="PS50805">
    <property type="entry name" value="KRAB"/>
    <property type="match status" value="1"/>
</dbReference>
<keyword evidence="6" id="KW-0677">Repeat</keyword>
<dbReference type="InterPro" id="IPR036383">
    <property type="entry name" value="TSP1_rpt_sf"/>
</dbReference>
<evidence type="ECO:0000256" key="7">
    <source>
        <dbReference type="ARBA" id="ARBA00022781"/>
    </source>
</evidence>
<dbReference type="GO" id="GO:0033179">
    <property type="term" value="C:proton-transporting V-type ATPase, V0 domain"/>
    <property type="evidence" value="ECO:0007669"/>
    <property type="project" value="InterPro"/>
</dbReference>
<dbReference type="Pfam" id="PF05493">
    <property type="entry name" value="ATP_synt_H"/>
    <property type="match status" value="1"/>
</dbReference>
<dbReference type="PROSITE" id="PS50092">
    <property type="entry name" value="TSP1"/>
    <property type="match status" value="8"/>
</dbReference>
<evidence type="ECO:0000256" key="8">
    <source>
        <dbReference type="ARBA" id="ARBA00022989"/>
    </source>
</evidence>
<dbReference type="Gene3D" id="2.10.25.10">
    <property type="entry name" value="Laminin"/>
    <property type="match status" value="4"/>
</dbReference>
<dbReference type="PANTHER" id="PTHR12263">
    <property type="entry name" value="VACUOLAR ATP SYNTHASE SUBUNIT H"/>
    <property type="match status" value="1"/>
</dbReference>
<dbReference type="InterPro" id="IPR032675">
    <property type="entry name" value="LRR_dom_sf"/>
</dbReference>
<evidence type="ECO:0000256" key="2">
    <source>
        <dbReference type="ARBA" id="ARBA00008328"/>
    </source>
</evidence>
<comment type="caution">
    <text evidence="15">The sequence shown here is derived from an EMBL/GenBank/DDBJ whole genome shotgun (WGS) entry which is preliminary data.</text>
</comment>
<evidence type="ECO:0000256" key="13">
    <source>
        <dbReference type="SAM" id="Phobius"/>
    </source>
</evidence>
<dbReference type="FunFam" id="2.20.100.10:FF:000080">
    <property type="entry name" value="SCO-spondin"/>
    <property type="match status" value="1"/>
</dbReference>
<organism evidence="15 16">
    <name type="scientific">Microtus ochrogaster</name>
    <name type="common">Prairie vole</name>
    <dbReference type="NCBI Taxonomy" id="79684"/>
    <lineage>
        <taxon>Eukaryota</taxon>
        <taxon>Metazoa</taxon>
        <taxon>Chordata</taxon>
        <taxon>Craniata</taxon>
        <taxon>Vertebrata</taxon>
        <taxon>Euteleostomi</taxon>
        <taxon>Mammalia</taxon>
        <taxon>Eutheria</taxon>
        <taxon>Euarchontoglires</taxon>
        <taxon>Glires</taxon>
        <taxon>Rodentia</taxon>
        <taxon>Myomorpha</taxon>
        <taxon>Muroidea</taxon>
        <taxon>Cricetidae</taxon>
        <taxon>Arvicolinae</taxon>
        <taxon>Microtus</taxon>
    </lineage>
</organism>
<gene>
    <name evidence="15" type="ORF">LTLLF_207205</name>
</gene>
<evidence type="ECO:0000256" key="9">
    <source>
        <dbReference type="ARBA" id="ARBA00023065"/>
    </source>
</evidence>
<dbReference type="InterPro" id="IPR002919">
    <property type="entry name" value="TIL_dom"/>
</dbReference>
<evidence type="ECO:0000313" key="16">
    <source>
        <dbReference type="Proteomes" id="UP000710432"/>
    </source>
</evidence>
<dbReference type="SMART" id="SM00209">
    <property type="entry name" value="TSP1"/>
    <property type="match status" value="8"/>
</dbReference>
<dbReference type="Proteomes" id="UP000710432">
    <property type="component" value="Unassembled WGS sequence"/>
</dbReference>
<keyword evidence="3" id="KW-0813">Transport</keyword>
<dbReference type="FunFam" id="3.80.10.10:FF:000252">
    <property type="entry name" value="Leucine-rich repeat-containing protein 61"/>
    <property type="match status" value="1"/>
</dbReference>
<dbReference type="InterPro" id="IPR001611">
    <property type="entry name" value="Leu-rich_rpt"/>
</dbReference>
<dbReference type="GO" id="GO:0046961">
    <property type="term" value="F:proton-transporting ATPase activity, rotational mechanism"/>
    <property type="evidence" value="ECO:0007669"/>
    <property type="project" value="InterPro"/>
</dbReference>
<dbReference type="FunFam" id="2.20.100.10:FF:000001">
    <property type="entry name" value="semaphorin-5A isoform X1"/>
    <property type="match status" value="1"/>
</dbReference>
<dbReference type="Gene3D" id="2.20.100.10">
    <property type="entry name" value="Thrombospondin type-1 (TSP1) repeat"/>
    <property type="match status" value="8"/>
</dbReference>
<evidence type="ECO:0000256" key="5">
    <source>
        <dbReference type="ARBA" id="ARBA00022692"/>
    </source>
</evidence>
<keyword evidence="5 13" id="KW-0812">Transmembrane</keyword>
<reference evidence="15" key="1">
    <citation type="submission" date="2020-03" db="EMBL/GenBank/DDBJ databases">
        <title>Studies in the Genomics of Life Span.</title>
        <authorList>
            <person name="Glass D."/>
        </authorList>
    </citation>
    <scope>NUCLEOTIDE SEQUENCE</scope>
    <source>
        <strain evidence="15">LTLLF</strain>
        <tissue evidence="15">Muscle</tissue>
    </source>
</reference>
<evidence type="ECO:0000256" key="11">
    <source>
        <dbReference type="ARBA" id="ARBA00023157"/>
    </source>
</evidence>
<keyword evidence="8 13" id="KW-1133">Transmembrane helix</keyword>
<dbReference type="SUPFAM" id="SSF109640">
    <property type="entry name" value="KRAB domain (Kruppel-associated box)"/>
    <property type="match status" value="1"/>
</dbReference>
<dbReference type="SUPFAM" id="SSF82895">
    <property type="entry name" value="TSP-1 type 1 repeat"/>
    <property type="match status" value="8"/>
</dbReference>